<proteinExistence type="inferred from homology"/>
<comment type="caution">
    <text evidence="7">Lacks conserved residue(s) required for the propagation of feature annotation.</text>
</comment>
<evidence type="ECO:0000256" key="7">
    <source>
        <dbReference type="PROSITE-ProRule" id="PRU00104"/>
    </source>
</evidence>
<evidence type="ECO:0000259" key="8">
    <source>
        <dbReference type="PROSITE" id="PS50237"/>
    </source>
</evidence>
<gene>
    <name evidence="9" type="ORF">MNEG_12586</name>
</gene>
<dbReference type="GO" id="GO:0061630">
    <property type="term" value="F:ubiquitin protein ligase activity"/>
    <property type="evidence" value="ECO:0007669"/>
    <property type="project" value="UniProtKB-EC"/>
</dbReference>
<protein>
    <recommendedName>
        <fullName evidence="2">HECT-type E3 ubiquitin transferase</fullName>
        <ecNumber evidence="2">2.3.2.26</ecNumber>
    </recommendedName>
</protein>
<dbReference type="PROSITE" id="PS50237">
    <property type="entry name" value="HECT"/>
    <property type="match status" value="1"/>
</dbReference>
<comment type="similarity">
    <text evidence="6">Belongs to the UPL family.</text>
</comment>
<evidence type="ECO:0000256" key="6">
    <source>
        <dbReference type="ARBA" id="ARBA00061247"/>
    </source>
</evidence>
<feature type="domain" description="HECT" evidence="8">
    <location>
        <begin position="66"/>
        <end position="249"/>
    </location>
</feature>
<evidence type="ECO:0000313" key="10">
    <source>
        <dbReference type="Proteomes" id="UP000054498"/>
    </source>
</evidence>
<accession>A0A0D2M1P2</accession>
<sequence>MTALLRAAPQCVPFDVRLQLFRQVLQEDKARGRWDVSAAEGGPRPLKLTVRRDQLLEDAYAALGGMGEAMKGRLYVTFISASGAPEAGLDHGGLTKELLETAVAAALQPGYGLFEVAQGSGLAYPSPTAEAIPHGLALLEFTGLLVGKALYEGILLDLALAPPLVLALQGQRPGVDDLAAVDAGLASGLAAVKDYGGDVADLGLTFSVDLQSFGQTVSVDLLPGGGSLPVTNDSRTLYCHLLADFHLNR</sequence>
<dbReference type="GO" id="GO:0000209">
    <property type="term" value="P:protein polyubiquitination"/>
    <property type="evidence" value="ECO:0007669"/>
    <property type="project" value="InterPro"/>
</dbReference>
<dbReference type="SUPFAM" id="SSF56204">
    <property type="entry name" value="Hect, E3 ligase catalytic domain"/>
    <property type="match status" value="1"/>
</dbReference>
<keyword evidence="10" id="KW-1185">Reference proteome</keyword>
<dbReference type="GeneID" id="25729963"/>
<dbReference type="FunFam" id="3.30.2160.10:FF:000002">
    <property type="entry name" value="Putative Ubiquitin-protein ligase E3C"/>
    <property type="match status" value="1"/>
</dbReference>
<evidence type="ECO:0000256" key="5">
    <source>
        <dbReference type="ARBA" id="ARBA00057703"/>
    </source>
</evidence>
<evidence type="ECO:0000256" key="4">
    <source>
        <dbReference type="ARBA" id="ARBA00022786"/>
    </source>
</evidence>
<dbReference type="Gene3D" id="3.30.2160.10">
    <property type="entry name" value="Hect, E3 ligase catalytic domain"/>
    <property type="match status" value="1"/>
</dbReference>
<organism evidence="9 10">
    <name type="scientific">Monoraphidium neglectum</name>
    <dbReference type="NCBI Taxonomy" id="145388"/>
    <lineage>
        <taxon>Eukaryota</taxon>
        <taxon>Viridiplantae</taxon>
        <taxon>Chlorophyta</taxon>
        <taxon>core chlorophytes</taxon>
        <taxon>Chlorophyceae</taxon>
        <taxon>CS clade</taxon>
        <taxon>Sphaeropleales</taxon>
        <taxon>Selenastraceae</taxon>
        <taxon>Monoraphidium</taxon>
    </lineage>
</organism>
<dbReference type="EMBL" id="KK103540">
    <property type="protein sequence ID" value="KIY95376.1"/>
    <property type="molecule type" value="Genomic_DNA"/>
</dbReference>
<dbReference type="SMART" id="SM00119">
    <property type="entry name" value="HECTc"/>
    <property type="match status" value="1"/>
</dbReference>
<evidence type="ECO:0000256" key="3">
    <source>
        <dbReference type="ARBA" id="ARBA00022679"/>
    </source>
</evidence>
<reference evidence="9 10" key="1">
    <citation type="journal article" date="2013" name="BMC Genomics">
        <title>Reconstruction of the lipid metabolism for the microalga Monoraphidium neglectum from its genome sequence reveals characteristics suitable for biofuel production.</title>
        <authorList>
            <person name="Bogen C."/>
            <person name="Al-Dilaimi A."/>
            <person name="Albersmeier A."/>
            <person name="Wichmann J."/>
            <person name="Grundmann M."/>
            <person name="Rupp O."/>
            <person name="Lauersen K.J."/>
            <person name="Blifernez-Klassen O."/>
            <person name="Kalinowski J."/>
            <person name="Goesmann A."/>
            <person name="Mussgnug J.H."/>
            <person name="Kruse O."/>
        </authorList>
    </citation>
    <scope>NUCLEOTIDE SEQUENCE [LARGE SCALE GENOMIC DNA]</scope>
    <source>
        <strain evidence="9 10">SAG 48.87</strain>
    </source>
</reference>
<dbReference type="KEGG" id="mng:MNEG_12586"/>
<dbReference type="PANTHER" id="PTHR45700:SF2">
    <property type="entry name" value="UBIQUITIN-PROTEIN LIGASE E3C"/>
    <property type="match status" value="1"/>
</dbReference>
<keyword evidence="4 7" id="KW-0833">Ubl conjugation pathway</keyword>
<comment type="function">
    <text evidence="5">Probable E3 ubiquitin-protein ligase which mediates ubiquitination and subsequent proteasomal degradation of target proteins.</text>
</comment>
<keyword evidence="3" id="KW-0808">Transferase</keyword>
<dbReference type="Proteomes" id="UP000054498">
    <property type="component" value="Unassembled WGS sequence"/>
</dbReference>
<dbReference type="OrthoDB" id="8068875at2759"/>
<feature type="non-terminal residue" evidence="9">
    <location>
        <position position="249"/>
    </location>
</feature>
<dbReference type="InterPro" id="IPR035983">
    <property type="entry name" value="Hect_E3_ubiquitin_ligase"/>
</dbReference>
<dbReference type="EC" id="2.3.2.26" evidence="2"/>
<dbReference type="GO" id="GO:0006511">
    <property type="term" value="P:ubiquitin-dependent protein catabolic process"/>
    <property type="evidence" value="ECO:0007669"/>
    <property type="project" value="TreeGrafter"/>
</dbReference>
<evidence type="ECO:0000313" key="9">
    <source>
        <dbReference type="EMBL" id="KIY95376.1"/>
    </source>
</evidence>
<dbReference type="AlphaFoldDB" id="A0A0D2M1P2"/>
<evidence type="ECO:0000256" key="2">
    <source>
        <dbReference type="ARBA" id="ARBA00012485"/>
    </source>
</evidence>
<dbReference type="PANTHER" id="PTHR45700">
    <property type="entry name" value="UBIQUITIN-PROTEIN LIGASE E3C"/>
    <property type="match status" value="1"/>
</dbReference>
<dbReference type="Gene3D" id="3.90.1750.10">
    <property type="entry name" value="Hect, E3 ligase catalytic domains"/>
    <property type="match status" value="1"/>
</dbReference>
<dbReference type="RefSeq" id="XP_013894396.1">
    <property type="nucleotide sequence ID" value="XM_014038942.1"/>
</dbReference>
<dbReference type="STRING" id="145388.A0A0D2M1P2"/>
<name>A0A0D2M1P2_9CHLO</name>
<dbReference type="Pfam" id="PF00632">
    <property type="entry name" value="HECT"/>
    <property type="match status" value="1"/>
</dbReference>
<evidence type="ECO:0000256" key="1">
    <source>
        <dbReference type="ARBA" id="ARBA00000885"/>
    </source>
</evidence>
<dbReference type="InterPro" id="IPR000569">
    <property type="entry name" value="HECT_dom"/>
</dbReference>
<comment type="catalytic activity">
    <reaction evidence="1">
        <text>S-ubiquitinyl-[E2 ubiquitin-conjugating enzyme]-L-cysteine + [acceptor protein]-L-lysine = [E2 ubiquitin-conjugating enzyme]-L-cysteine + N(6)-ubiquitinyl-[acceptor protein]-L-lysine.</text>
        <dbReference type="EC" id="2.3.2.26"/>
    </reaction>
</comment>
<dbReference type="InterPro" id="IPR044611">
    <property type="entry name" value="E3A/B/C-like"/>
</dbReference>